<dbReference type="AlphaFoldDB" id="A0A564KAQ3"/>
<proteinExistence type="predicted"/>
<keyword evidence="1" id="KW-0812">Transmembrane</keyword>
<protein>
    <recommendedName>
        <fullName evidence="6">DUF2975 domain-containing protein</fullName>
    </recommendedName>
</protein>
<reference evidence="4 5" key="1">
    <citation type="submission" date="2019-07" db="EMBL/GenBank/DDBJ databases">
        <authorList>
            <person name="Brisse S."/>
            <person name="Rodrigues C."/>
            <person name="Thorpe H."/>
        </authorList>
    </citation>
    <scope>NUCLEOTIDE SEQUENCE [LARGE SCALE GENOMIC DNA]</scope>
    <source>
        <strain evidence="2">SB6408</strain>
        <strain evidence="3">SB6411</strain>
    </source>
</reference>
<dbReference type="Proteomes" id="UP000317652">
    <property type="component" value="Unassembled WGS sequence"/>
</dbReference>
<gene>
    <name evidence="2" type="ORF">SB6408_04399</name>
    <name evidence="3" type="ORF">SB6411_02199</name>
</gene>
<evidence type="ECO:0000313" key="5">
    <source>
        <dbReference type="Proteomes" id="UP000318370"/>
    </source>
</evidence>
<feature type="transmembrane region" description="Helical" evidence="1">
    <location>
        <begin position="67"/>
        <end position="95"/>
    </location>
</feature>
<keyword evidence="4" id="KW-1185">Reference proteome</keyword>
<keyword evidence="1" id="KW-0472">Membrane</keyword>
<feature type="transmembrane region" description="Helical" evidence="1">
    <location>
        <begin position="157"/>
        <end position="174"/>
    </location>
</feature>
<evidence type="ECO:0008006" key="6">
    <source>
        <dbReference type="Google" id="ProtNLM"/>
    </source>
</evidence>
<dbReference type="Pfam" id="PF11188">
    <property type="entry name" value="DUF2975"/>
    <property type="match status" value="1"/>
</dbReference>
<evidence type="ECO:0000313" key="2">
    <source>
        <dbReference type="EMBL" id="VUS52318.1"/>
    </source>
</evidence>
<evidence type="ECO:0000256" key="1">
    <source>
        <dbReference type="SAM" id="Phobius"/>
    </source>
</evidence>
<feature type="transmembrane region" description="Helical" evidence="1">
    <location>
        <begin position="115"/>
        <end position="137"/>
    </location>
</feature>
<sequence length="187" mass="21056">MTTDALARFSQKMVSITMLLMVAIIMMNAVVLFFPSWSLKSELLGIDLSLSDRLLSTLNIRLEALPWWQAAGAGAISFLVLIPLCYSLFHLRALFCTYARRDYFSAKAAQHMRKIGVSLGGWVMMTIAVEPLLSYWLTMLKPAGEREILFGFELQSISWLFIAVCVIAVAKILEKATLINEENKLFL</sequence>
<organism evidence="2 5">
    <name type="scientific">Klebsiella spallanzanii</name>
    <dbReference type="NCBI Taxonomy" id="2587528"/>
    <lineage>
        <taxon>Bacteria</taxon>
        <taxon>Pseudomonadati</taxon>
        <taxon>Pseudomonadota</taxon>
        <taxon>Gammaproteobacteria</taxon>
        <taxon>Enterobacterales</taxon>
        <taxon>Enterobacteriaceae</taxon>
        <taxon>Klebsiella/Raoultella group</taxon>
        <taxon>Klebsiella</taxon>
    </lineage>
</organism>
<feature type="transmembrane region" description="Helical" evidence="1">
    <location>
        <begin position="12"/>
        <end position="34"/>
    </location>
</feature>
<keyword evidence="1" id="KW-1133">Transmembrane helix</keyword>
<evidence type="ECO:0000313" key="3">
    <source>
        <dbReference type="EMBL" id="VUS67152.1"/>
    </source>
</evidence>
<name>A0A564KAQ3_9ENTR</name>
<dbReference type="RefSeq" id="WP_142462394.1">
    <property type="nucleotide sequence ID" value="NZ_CABGHF010000008.1"/>
</dbReference>
<accession>A0A564KAQ3</accession>
<dbReference type="EMBL" id="CABGHF010000008">
    <property type="protein sequence ID" value="VUS52318.1"/>
    <property type="molecule type" value="Genomic_DNA"/>
</dbReference>
<dbReference type="Proteomes" id="UP000318370">
    <property type="component" value="Unassembled WGS sequence"/>
</dbReference>
<dbReference type="InterPro" id="IPR021354">
    <property type="entry name" value="DUF2975"/>
</dbReference>
<dbReference type="EMBL" id="CABGGS010000034">
    <property type="protein sequence ID" value="VUS67152.1"/>
    <property type="molecule type" value="Genomic_DNA"/>
</dbReference>
<evidence type="ECO:0000313" key="4">
    <source>
        <dbReference type="Proteomes" id="UP000317652"/>
    </source>
</evidence>